<keyword evidence="4" id="KW-0472">Membrane</keyword>
<comment type="subcellular location">
    <subcellularLocation>
        <location evidence="1">Cell outer membrane</location>
    </subcellularLocation>
</comment>
<feature type="signal peptide" evidence="6">
    <location>
        <begin position="1"/>
        <end position="27"/>
    </location>
</feature>
<evidence type="ECO:0000259" key="8">
    <source>
        <dbReference type="Pfam" id="PF14322"/>
    </source>
</evidence>
<keyword evidence="10" id="KW-1185">Reference proteome</keyword>
<dbReference type="AlphaFoldDB" id="A0A1H7JZW7"/>
<dbReference type="InterPro" id="IPR011990">
    <property type="entry name" value="TPR-like_helical_dom_sf"/>
</dbReference>
<feature type="chain" id="PRO_5011639794" evidence="6">
    <location>
        <begin position="28"/>
        <end position="557"/>
    </location>
</feature>
<dbReference type="SUPFAM" id="SSF48452">
    <property type="entry name" value="TPR-like"/>
    <property type="match status" value="1"/>
</dbReference>
<dbReference type="EMBL" id="FOAF01000001">
    <property type="protein sequence ID" value="SEK79287.1"/>
    <property type="molecule type" value="Genomic_DNA"/>
</dbReference>
<evidence type="ECO:0000256" key="3">
    <source>
        <dbReference type="ARBA" id="ARBA00022729"/>
    </source>
</evidence>
<dbReference type="GO" id="GO:0009279">
    <property type="term" value="C:cell outer membrane"/>
    <property type="evidence" value="ECO:0007669"/>
    <property type="project" value="UniProtKB-SubCell"/>
</dbReference>
<evidence type="ECO:0000313" key="10">
    <source>
        <dbReference type="Proteomes" id="UP000199421"/>
    </source>
</evidence>
<evidence type="ECO:0000259" key="7">
    <source>
        <dbReference type="Pfam" id="PF07980"/>
    </source>
</evidence>
<dbReference type="Gene3D" id="1.25.40.390">
    <property type="match status" value="1"/>
</dbReference>
<feature type="domain" description="SusD-like N-terminal" evidence="8">
    <location>
        <begin position="79"/>
        <end position="213"/>
    </location>
</feature>
<proteinExistence type="inferred from homology"/>
<evidence type="ECO:0000256" key="1">
    <source>
        <dbReference type="ARBA" id="ARBA00004442"/>
    </source>
</evidence>
<evidence type="ECO:0000256" key="6">
    <source>
        <dbReference type="SAM" id="SignalP"/>
    </source>
</evidence>
<dbReference type="Pfam" id="PF14322">
    <property type="entry name" value="SusD-like_3"/>
    <property type="match status" value="1"/>
</dbReference>
<keyword evidence="3 6" id="KW-0732">Signal</keyword>
<feature type="domain" description="RagB/SusD" evidence="7">
    <location>
        <begin position="290"/>
        <end position="557"/>
    </location>
</feature>
<dbReference type="InterPro" id="IPR012944">
    <property type="entry name" value="SusD_RagB_dom"/>
</dbReference>
<comment type="similarity">
    <text evidence="2">Belongs to the SusD family.</text>
</comment>
<evidence type="ECO:0000256" key="4">
    <source>
        <dbReference type="ARBA" id="ARBA00023136"/>
    </source>
</evidence>
<dbReference type="Pfam" id="PF07980">
    <property type="entry name" value="SusD_RagB"/>
    <property type="match status" value="1"/>
</dbReference>
<gene>
    <name evidence="9" type="ORF">SAMN05661044_01160</name>
</gene>
<evidence type="ECO:0000313" key="9">
    <source>
        <dbReference type="EMBL" id="SEK79287.1"/>
    </source>
</evidence>
<accession>A0A1H7JZW7</accession>
<protein>
    <submittedName>
        <fullName evidence="9">Starch-binding associating with outer membrane</fullName>
    </submittedName>
</protein>
<dbReference type="Proteomes" id="UP000199421">
    <property type="component" value="Unassembled WGS sequence"/>
</dbReference>
<evidence type="ECO:0000256" key="2">
    <source>
        <dbReference type="ARBA" id="ARBA00006275"/>
    </source>
</evidence>
<reference evidence="10" key="1">
    <citation type="submission" date="2016-10" db="EMBL/GenBank/DDBJ databases">
        <authorList>
            <person name="Varghese N."/>
            <person name="Submissions S."/>
        </authorList>
    </citation>
    <scope>NUCLEOTIDE SEQUENCE [LARGE SCALE GENOMIC DNA]</scope>
    <source>
        <strain evidence="10">DSM 18733</strain>
    </source>
</reference>
<keyword evidence="5" id="KW-0998">Cell outer membrane</keyword>
<evidence type="ECO:0000256" key="5">
    <source>
        <dbReference type="ARBA" id="ARBA00023237"/>
    </source>
</evidence>
<organism evidence="9 10">
    <name type="scientific">Olivibacter domesticus</name>
    <name type="common">Pseudosphingobacterium domesticum</name>
    <dbReference type="NCBI Taxonomy" id="407022"/>
    <lineage>
        <taxon>Bacteria</taxon>
        <taxon>Pseudomonadati</taxon>
        <taxon>Bacteroidota</taxon>
        <taxon>Sphingobacteriia</taxon>
        <taxon>Sphingobacteriales</taxon>
        <taxon>Sphingobacteriaceae</taxon>
        <taxon>Olivibacter</taxon>
    </lineage>
</organism>
<dbReference type="STRING" id="407022.SAMN05661044_01160"/>
<name>A0A1H7JZW7_OLID1</name>
<dbReference type="InterPro" id="IPR033985">
    <property type="entry name" value="SusD-like_N"/>
</dbReference>
<sequence length="557" mass="63555">MYTIMKKYPSRILTAIAMLLLMVNCQKIDLNPKDDLSDSQFWKGPSDFMKAVNQLYATAESFDVKDVDSDIGYNQAPDVFSNGTWSAPTSDTLWSNRFPDLRNCNKIIEKSESYTGDPTEIERYVAEARFFRAYNHWRLMKRFNDIPILTSVLSTDSEELYGKRQPQAAVEDFILSELEEAASKLPKQSEIQSSELGRVSQGAALALKARVALFAGTWAKYHQHRGDYGQLLDQAIDAAKRVIESNEYQLFEGAGDDSYRQLFIDQGDDSHEGIFDSRYAKDIRMHSAAHSVYWGWRGTPTKKLADMYLCKSTGLPIEKSNSGFQGYERISDEFNNRDPRMSQTFIMPGTNYRNANGPDSCVAKFTVRPETRTGYKLWKFMGETVAGVNEAIYDYHIIRYPEVLLILAEATFEKDGVISDNVLNQTINVIRSRKGVEMPALSNAFVNSNALDMLTEIRRERTIELAFEGFRRDDLRRWKTAETELVKPLLGIKYKGTQYEQLKVLNDGNPGNVDANGFLIIDPSNARFFRTPRHYYYPVPLDELTLNPNLLPNNPGW</sequence>